<organism evidence="1 2">
    <name type="scientific">Boletus edulis BED1</name>
    <dbReference type="NCBI Taxonomy" id="1328754"/>
    <lineage>
        <taxon>Eukaryota</taxon>
        <taxon>Fungi</taxon>
        <taxon>Dikarya</taxon>
        <taxon>Basidiomycota</taxon>
        <taxon>Agaricomycotina</taxon>
        <taxon>Agaricomycetes</taxon>
        <taxon>Agaricomycetidae</taxon>
        <taxon>Boletales</taxon>
        <taxon>Boletineae</taxon>
        <taxon>Boletaceae</taxon>
        <taxon>Boletoideae</taxon>
        <taxon>Boletus</taxon>
    </lineage>
</organism>
<feature type="non-terminal residue" evidence="1">
    <location>
        <position position="66"/>
    </location>
</feature>
<comment type="caution">
    <text evidence="1">The sequence shown here is derived from an EMBL/GenBank/DDBJ whole genome shotgun (WGS) entry which is preliminary data.</text>
</comment>
<reference evidence="1" key="1">
    <citation type="submission" date="2019-10" db="EMBL/GenBank/DDBJ databases">
        <authorList>
            <consortium name="DOE Joint Genome Institute"/>
            <person name="Kuo A."/>
            <person name="Miyauchi S."/>
            <person name="Kiss E."/>
            <person name="Drula E."/>
            <person name="Kohler A."/>
            <person name="Sanchez-Garcia M."/>
            <person name="Andreopoulos B."/>
            <person name="Barry K.W."/>
            <person name="Bonito G."/>
            <person name="Buee M."/>
            <person name="Carver A."/>
            <person name="Chen C."/>
            <person name="Cichocki N."/>
            <person name="Clum A."/>
            <person name="Culley D."/>
            <person name="Crous P.W."/>
            <person name="Fauchery L."/>
            <person name="Girlanda M."/>
            <person name="Hayes R."/>
            <person name="Keri Z."/>
            <person name="LaButti K."/>
            <person name="Lipzen A."/>
            <person name="Lombard V."/>
            <person name="Magnuson J."/>
            <person name="Maillard F."/>
            <person name="Morin E."/>
            <person name="Murat C."/>
            <person name="Nolan M."/>
            <person name="Ohm R."/>
            <person name="Pangilinan J."/>
            <person name="Pereira M."/>
            <person name="Perotto S."/>
            <person name="Peter M."/>
            <person name="Riley R."/>
            <person name="Sitrit Y."/>
            <person name="Stielow B."/>
            <person name="Szollosi G."/>
            <person name="Zifcakova L."/>
            <person name="Stursova M."/>
            <person name="Spatafora J.W."/>
            <person name="Tedersoo L."/>
            <person name="Vaario L.-M."/>
            <person name="Yamada A."/>
            <person name="Yan M."/>
            <person name="Wang P."/>
            <person name="Xu J."/>
            <person name="Bruns T."/>
            <person name="Baldrian P."/>
            <person name="Vilgalys R."/>
            <person name="Henrissat B."/>
            <person name="Grigoriev I.V."/>
            <person name="Hibbett D."/>
            <person name="Nagy L.G."/>
            <person name="Martin F.M."/>
        </authorList>
    </citation>
    <scope>NUCLEOTIDE SEQUENCE</scope>
    <source>
        <strain evidence="1">BED1</strain>
    </source>
</reference>
<keyword evidence="2" id="KW-1185">Reference proteome</keyword>
<accession>A0AAD4BYJ1</accession>
<evidence type="ECO:0000313" key="1">
    <source>
        <dbReference type="EMBL" id="KAF8443724.1"/>
    </source>
</evidence>
<reference evidence="1" key="2">
    <citation type="journal article" date="2020" name="Nat. Commun.">
        <title>Large-scale genome sequencing of mycorrhizal fungi provides insights into the early evolution of symbiotic traits.</title>
        <authorList>
            <person name="Miyauchi S."/>
            <person name="Kiss E."/>
            <person name="Kuo A."/>
            <person name="Drula E."/>
            <person name="Kohler A."/>
            <person name="Sanchez-Garcia M."/>
            <person name="Morin E."/>
            <person name="Andreopoulos B."/>
            <person name="Barry K.W."/>
            <person name="Bonito G."/>
            <person name="Buee M."/>
            <person name="Carver A."/>
            <person name="Chen C."/>
            <person name="Cichocki N."/>
            <person name="Clum A."/>
            <person name="Culley D."/>
            <person name="Crous P.W."/>
            <person name="Fauchery L."/>
            <person name="Girlanda M."/>
            <person name="Hayes R.D."/>
            <person name="Keri Z."/>
            <person name="LaButti K."/>
            <person name="Lipzen A."/>
            <person name="Lombard V."/>
            <person name="Magnuson J."/>
            <person name="Maillard F."/>
            <person name="Murat C."/>
            <person name="Nolan M."/>
            <person name="Ohm R.A."/>
            <person name="Pangilinan J."/>
            <person name="Pereira M.F."/>
            <person name="Perotto S."/>
            <person name="Peter M."/>
            <person name="Pfister S."/>
            <person name="Riley R."/>
            <person name="Sitrit Y."/>
            <person name="Stielow J.B."/>
            <person name="Szollosi G."/>
            <person name="Zifcakova L."/>
            <person name="Stursova M."/>
            <person name="Spatafora J.W."/>
            <person name="Tedersoo L."/>
            <person name="Vaario L.M."/>
            <person name="Yamada A."/>
            <person name="Yan M."/>
            <person name="Wang P."/>
            <person name="Xu J."/>
            <person name="Bruns T."/>
            <person name="Baldrian P."/>
            <person name="Vilgalys R."/>
            <person name="Dunand C."/>
            <person name="Henrissat B."/>
            <person name="Grigoriev I.V."/>
            <person name="Hibbett D."/>
            <person name="Nagy L.G."/>
            <person name="Martin F.M."/>
        </authorList>
    </citation>
    <scope>NUCLEOTIDE SEQUENCE</scope>
    <source>
        <strain evidence="1">BED1</strain>
    </source>
</reference>
<dbReference type="EMBL" id="WHUW01000007">
    <property type="protein sequence ID" value="KAF8443724.1"/>
    <property type="molecule type" value="Genomic_DNA"/>
</dbReference>
<protein>
    <submittedName>
        <fullName evidence="1">Uncharacterized protein</fullName>
    </submittedName>
</protein>
<dbReference type="Proteomes" id="UP001194468">
    <property type="component" value="Unassembled WGS sequence"/>
</dbReference>
<name>A0AAD4BYJ1_BOLED</name>
<dbReference type="AlphaFoldDB" id="A0AAD4BYJ1"/>
<proteinExistence type="predicted"/>
<feature type="non-terminal residue" evidence="1">
    <location>
        <position position="1"/>
    </location>
</feature>
<sequence length="66" mass="8053">NILSKPFVIVCLINLHTQWSCEFEQFLKQHTFNIMPYIRKYGTRKDWWQDILSKSKQHTHHQIILA</sequence>
<gene>
    <name evidence="1" type="ORF">L210DRAFT_3343107</name>
</gene>
<evidence type="ECO:0000313" key="2">
    <source>
        <dbReference type="Proteomes" id="UP001194468"/>
    </source>
</evidence>